<gene>
    <name evidence="11" type="ORF">C9I94_22330</name>
</gene>
<dbReference type="SUPFAM" id="SSF69618">
    <property type="entry name" value="HemD-like"/>
    <property type="match status" value="1"/>
</dbReference>
<dbReference type="Pfam" id="PF02602">
    <property type="entry name" value="HEM4"/>
    <property type="match status" value="1"/>
</dbReference>
<name>A0A0J8V7H2_9GAMM</name>
<evidence type="ECO:0000256" key="5">
    <source>
        <dbReference type="ARBA" id="ARBA00023244"/>
    </source>
</evidence>
<dbReference type="AlphaFoldDB" id="A0A0J8V7H2"/>
<dbReference type="GO" id="GO:0004852">
    <property type="term" value="F:uroporphyrinogen-III synthase activity"/>
    <property type="evidence" value="ECO:0007669"/>
    <property type="project" value="UniProtKB-UniRule"/>
</dbReference>
<comment type="caution">
    <text evidence="11">The sequence shown here is derived from an EMBL/GenBank/DDBJ whole genome shotgun (WGS) entry which is preliminary data.</text>
</comment>
<dbReference type="PANTHER" id="PTHR38042:SF1">
    <property type="entry name" value="UROPORPHYRINOGEN-III SYNTHASE, CHLOROPLASTIC"/>
    <property type="match status" value="1"/>
</dbReference>
<protein>
    <recommendedName>
        <fullName evidence="7 9">Uroporphyrinogen-III synthase</fullName>
        <ecNumber evidence="3 9">4.2.1.75</ecNumber>
    </recommendedName>
</protein>
<evidence type="ECO:0000256" key="2">
    <source>
        <dbReference type="ARBA" id="ARBA00008133"/>
    </source>
</evidence>
<organism evidence="11 12">
    <name type="scientific">Photobacterium swingsii</name>
    <dbReference type="NCBI Taxonomy" id="680026"/>
    <lineage>
        <taxon>Bacteria</taxon>
        <taxon>Pseudomonadati</taxon>
        <taxon>Pseudomonadota</taxon>
        <taxon>Gammaproteobacteria</taxon>
        <taxon>Vibrionales</taxon>
        <taxon>Vibrionaceae</taxon>
        <taxon>Photobacterium</taxon>
    </lineage>
</organism>
<evidence type="ECO:0000313" key="12">
    <source>
        <dbReference type="Proteomes" id="UP000240481"/>
    </source>
</evidence>
<accession>A0A0J8V7H2</accession>
<dbReference type="InterPro" id="IPR039793">
    <property type="entry name" value="UROS/Hem4"/>
</dbReference>
<evidence type="ECO:0000256" key="4">
    <source>
        <dbReference type="ARBA" id="ARBA00023239"/>
    </source>
</evidence>
<dbReference type="EC" id="4.2.1.75" evidence="3 9"/>
<evidence type="ECO:0000256" key="9">
    <source>
        <dbReference type="RuleBase" id="RU366031"/>
    </source>
</evidence>
<evidence type="ECO:0000256" key="1">
    <source>
        <dbReference type="ARBA" id="ARBA00004772"/>
    </source>
</evidence>
<evidence type="ECO:0000256" key="7">
    <source>
        <dbReference type="ARBA" id="ARBA00040167"/>
    </source>
</evidence>
<dbReference type="InterPro" id="IPR003754">
    <property type="entry name" value="4pyrrol_synth_uPrphyn_synth"/>
</dbReference>
<dbReference type="Gene3D" id="3.40.50.10090">
    <property type="match status" value="2"/>
</dbReference>
<dbReference type="GO" id="GO:0006780">
    <property type="term" value="P:uroporphyrinogen III biosynthetic process"/>
    <property type="evidence" value="ECO:0007669"/>
    <property type="project" value="UniProtKB-UniRule"/>
</dbReference>
<comment type="similarity">
    <text evidence="2 9">Belongs to the uroporphyrinogen-III synthase family.</text>
</comment>
<dbReference type="STRING" id="680026.AB733_17810"/>
<evidence type="ECO:0000256" key="6">
    <source>
        <dbReference type="ARBA" id="ARBA00037589"/>
    </source>
</evidence>
<dbReference type="NCBIfam" id="NF004585">
    <property type="entry name" value="PRK05928.2-2"/>
    <property type="match status" value="1"/>
</dbReference>
<keyword evidence="5 9" id="KW-0627">Porphyrin biosynthesis</keyword>
<evidence type="ECO:0000256" key="8">
    <source>
        <dbReference type="ARBA" id="ARBA00048617"/>
    </source>
</evidence>
<reference evidence="11 12" key="1">
    <citation type="submission" date="2018-01" db="EMBL/GenBank/DDBJ databases">
        <title>Whole genome sequencing of Histamine producing bacteria.</title>
        <authorList>
            <person name="Butler K."/>
        </authorList>
    </citation>
    <scope>NUCLEOTIDE SEQUENCE [LARGE SCALE GENOMIC DNA]</scope>
    <source>
        <strain evidence="11 12">DSM 24669</strain>
    </source>
</reference>
<evidence type="ECO:0000313" key="11">
    <source>
        <dbReference type="EMBL" id="PSW20391.1"/>
    </source>
</evidence>
<keyword evidence="4 9" id="KW-0456">Lyase</keyword>
<dbReference type="EMBL" id="PYLZ01000017">
    <property type="protein sequence ID" value="PSW20391.1"/>
    <property type="molecule type" value="Genomic_DNA"/>
</dbReference>
<comment type="function">
    <text evidence="6 9">Catalyzes cyclization of the linear tetrapyrrole, hydroxymethylbilane, to the macrocyclic uroporphyrinogen III.</text>
</comment>
<proteinExistence type="inferred from homology"/>
<sequence>MTILITRPSPDGEQLAQQLNAAGIKAITQPLLKIQAGHDLPTLISQLNLLQPNDFLIAVSVHAVNLAHNYLLSHCASWPKNVHYIAVGHKTAAALRQATGQAVQQPQHQCDSEGLLALPELAHVDQRRILILRGNGGRELIHQALSERGAQVSYCECYQRCLLPLNGEQLCQQWQSHDVTALVVTSGEQLSHLCAAIPQNQQAWFYQCQLYVPSQRIADQAQQLGFTHFSTVGSAANHALFTFLSKNRHDGIIG</sequence>
<dbReference type="GO" id="GO:0006782">
    <property type="term" value="P:protoporphyrinogen IX biosynthetic process"/>
    <property type="evidence" value="ECO:0007669"/>
    <property type="project" value="UniProtKB-UniRule"/>
</dbReference>
<evidence type="ECO:0000259" key="10">
    <source>
        <dbReference type="Pfam" id="PF02602"/>
    </source>
</evidence>
<dbReference type="OrthoDB" id="9787650at2"/>
<feature type="domain" description="Tetrapyrrole biosynthesis uroporphyrinogen III synthase" evidence="10">
    <location>
        <begin position="14"/>
        <end position="228"/>
    </location>
</feature>
<dbReference type="CDD" id="cd06578">
    <property type="entry name" value="HemD"/>
    <property type="match status" value="1"/>
</dbReference>
<keyword evidence="12" id="KW-1185">Reference proteome</keyword>
<comment type="catalytic activity">
    <reaction evidence="8 9">
        <text>hydroxymethylbilane = uroporphyrinogen III + H2O</text>
        <dbReference type="Rhea" id="RHEA:18965"/>
        <dbReference type="ChEBI" id="CHEBI:15377"/>
        <dbReference type="ChEBI" id="CHEBI:57308"/>
        <dbReference type="ChEBI" id="CHEBI:57845"/>
        <dbReference type="EC" id="4.2.1.75"/>
    </reaction>
</comment>
<dbReference type="UniPathway" id="UPA00251">
    <property type="reaction ID" value="UER00320"/>
</dbReference>
<dbReference type="PANTHER" id="PTHR38042">
    <property type="entry name" value="UROPORPHYRINOGEN-III SYNTHASE, CHLOROPLASTIC"/>
    <property type="match status" value="1"/>
</dbReference>
<dbReference type="Proteomes" id="UP000240481">
    <property type="component" value="Unassembled WGS sequence"/>
</dbReference>
<comment type="pathway">
    <text evidence="1 9">Porphyrin-containing compound metabolism; protoporphyrin-IX biosynthesis; coproporphyrinogen-III from 5-aminolevulinate: step 3/4.</text>
</comment>
<evidence type="ECO:0000256" key="3">
    <source>
        <dbReference type="ARBA" id="ARBA00013109"/>
    </source>
</evidence>
<dbReference type="InterPro" id="IPR036108">
    <property type="entry name" value="4pyrrol_syn_uPrphyn_synt_sf"/>
</dbReference>
<dbReference type="RefSeq" id="WP_048899991.1">
    <property type="nucleotide sequence ID" value="NZ_AP024852.1"/>
</dbReference>